<evidence type="ECO:0000313" key="3">
    <source>
        <dbReference type="Proteomes" id="UP001268542"/>
    </source>
</evidence>
<keyword evidence="1" id="KW-0732">Signal</keyword>
<comment type="caution">
    <text evidence="2">The sequence shown here is derived from an EMBL/GenBank/DDBJ whole genome shotgun (WGS) entry which is preliminary data.</text>
</comment>
<proteinExistence type="predicted"/>
<evidence type="ECO:0000313" key="2">
    <source>
        <dbReference type="EMBL" id="MDT9592812.1"/>
    </source>
</evidence>
<dbReference type="RefSeq" id="WP_315732246.1">
    <property type="nucleotide sequence ID" value="NZ_JAVYII010000003.1"/>
</dbReference>
<dbReference type="Proteomes" id="UP001268542">
    <property type="component" value="Unassembled WGS sequence"/>
</dbReference>
<reference evidence="2 3" key="1">
    <citation type="submission" date="2023-08" db="EMBL/GenBank/DDBJ databases">
        <title>Nocardioides seae sp. nov., a bacterium isolated from a soil.</title>
        <authorList>
            <person name="Wang X."/>
        </authorList>
    </citation>
    <scope>NUCLEOTIDE SEQUENCE [LARGE SCALE GENOMIC DNA]</scope>
    <source>
        <strain evidence="2 3">YZH12</strain>
    </source>
</reference>
<gene>
    <name evidence="2" type="ORF">RDV89_07020</name>
</gene>
<keyword evidence="3" id="KW-1185">Reference proteome</keyword>
<name>A0ABU3PVG4_9ACTN</name>
<protein>
    <recommendedName>
        <fullName evidence="4">Secreted protein</fullName>
    </recommendedName>
</protein>
<evidence type="ECO:0000256" key="1">
    <source>
        <dbReference type="SAM" id="SignalP"/>
    </source>
</evidence>
<sequence>MKPAAPRPTALPARRRRAVRPGVRVPVALAASVLAATALAGCGGDDDAAQDPAAAAAAVAADGDATPDERLQAVVDGLPDMSEETYDQVGVVAELPDGVLADDAVADDVASFGDEESGWFVLERRAGSVEENTEAAVGRLTGAGFVEGEAFDPEGMAELRVFERADDGAVVGIAVSDVTDQSADSADFPTRIGYLVTPEADG</sequence>
<dbReference type="EMBL" id="JAVYII010000003">
    <property type="protein sequence ID" value="MDT9592812.1"/>
    <property type="molecule type" value="Genomic_DNA"/>
</dbReference>
<evidence type="ECO:0008006" key="4">
    <source>
        <dbReference type="Google" id="ProtNLM"/>
    </source>
</evidence>
<feature type="signal peptide" evidence="1">
    <location>
        <begin position="1"/>
        <end position="40"/>
    </location>
</feature>
<organism evidence="2 3">
    <name type="scientific">Nocardioides imazamoxiresistens</name>
    <dbReference type="NCBI Taxonomy" id="3231893"/>
    <lineage>
        <taxon>Bacteria</taxon>
        <taxon>Bacillati</taxon>
        <taxon>Actinomycetota</taxon>
        <taxon>Actinomycetes</taxon>
        <taxon>Propionibacteriales</taxon>
        <taxon>Nocardioidaceae</taxon>
        <taxon>Nocardioides</taxon>
    </lineage>
</organism>
<feature type="chain" id="PRO_5046119860" description="Secreted protein" evidence="1">
    <location>
        <begin position="41"/>
        <end position="202"/>
    </location>
</feature>
<accession>A0ABU3PVG4</accession>